<dbReference type="Gene3D" id="3.10.450.230">
    <property type="entry name" value="VirB8 protein"/>
    <property type="match status" value="1"/>
</dbReference>
<protein>
    <submittedName>
        <fullName evidence="7">Type IV secretion system protein VirB5</fullName>
    </submittedName>
</protein>
<sequence>MAKAVPENPYIAARQEWSERYGQYVRAAEAWRVVAMLAMGMAIIGFGYALYQSTQVKFVPYIVEVDQHANAVLGGFPGQIEYADERVVRAMLGQWVSNFRSVTPDTVVQTGYINRTYALLRRQDPSTAKVSAWFRNQSPFDAARERTVSVEVNSVVALSGETYQIDWTEIERDRSGREAANRRWRGIATVVLSPPQDEAIIRLNPIGLYLADFEWTAQL</sequence>
<dbReference type="EMBL" id="FNCS01000024">
    <property type="protein sequence ID" value="SDH13911.1"/>
    <property type="molecule type" value="Genomic_DNA"/>
</dbReference>
<dbReference type="AlphaFoldDB" id="A0A1G7ZZ38"/>
<keyword evidence="1 5" id="KW-0812">Transmembrane</keyword>
<evidence type="ECO:0000313" key="7">
    <source>
        <dbReference type="EMBL" id="SDH13911.1"/>
    </source>
</evidence>
<keyword evidence="3 5" id="KW-0472">Membrane</keyword>
<dbReference type="NCBIfam" id="NF010410">
    <property type="entry name" value="PRK13836.1"/>
    <property type="match status" value="1"/>
</dbReference>
<name>A0A1G7ZZ38_9HYPH</name>
<evidence type="ECO:0000256" key="4">
    <source>
        <dbReference type="ARBA" id="ARBA00037847"/>
    </source>
</evidence>
<keyword evidence="8" id="KW-1185">Reference proteome</keyword>
<dbReference type="Proteomes" id="UP000199495">
    <property type="component" value="Unassembled WGS sequence"/>
</dbReference>
<dbReference type="GO" id="GO:0012505">
    <property type="term" value="C:endomembrane system"/>
    <property type="evidence" value="ECO:0007669"/>
    <property type="project" value="UniProtKB-SubCell"/>
</dbReference>
<feature type="transmembrane region" description="Helical" evidence="5">
    <location>
        <begin position="30"/>
        <end position="51"/>
    </location>
</feature>
<evidence type="ECO:0000259" key="6">
    <source>
        <dbReference type="Pfam" id="PF04335"/>
    </source>
</evidence>
<dbReference type="GO" id="GO:0016020">
    <property type="term" value="C:membrane"/>
    <property type="evidence" value="ECO:0007669"/>
    <property type="project" value="InterPro"/>
</dbReference>
<dbReference type="SUPFAM" id="SSF54427">
    <property type="entry name" value="NTF2-like"/>
    <property type="match status" value="1"/>
</dbReference>
<organism evidence="7 8">
    <name type="scientific">Pelagibacterium luteolum</name>
    <dbReference type="NCBI Taxonomy" id="440168"/>
    <lineage>
        <taxon>Bacteria</taxon>
        <taxon>Pseudomonadati</taxon>
        <taxon>Pseudomonadota</taxon>
        <taxon>Alphaproteobacteria</taxon>
        <taxon>Hyphomicrobiales</taxon>
        <taxon>Devosiaceae</taxon>
        <taxon>Pelagibacterium</taxon>
    </lineage>
</organism>
<evidence type="ECO:0000256" key="2">
    <source>
        <dbReference type="ARBA" id="ARBA00022989"/>
    </source>
</evidence>
<dbReference type="InterPro" id="IPR035658">
    <property type="entry name" value="TrbF"/>
</dbReference>
<dbReference type="InterPro" id="IPR032710">
    <property type="entry name" value="NTF2-like_dom_sf"/>
</dbReference>
<gene>
    <name evidence="7" type="ORF">SAMN04487974_12415</name>
</gene>
<feature type="domain" description="Bacterial virulence protein VirB8" evidence="6">
    <location>
        <begin position="13"/>
        <end position="216"/>
    </location>
</feature>
<dbReference type="InterPro" id="IPR007430">
    <property type="entry name" value="VirB8"/>
</dbReference>
<evidence type="ECO:0000313" key="8">
    <source>
        <dbReference type="Proteomes" id="UP000199495"/>
    </source>
</evidence>
<comment type="subcellular location">
    <subcellularLocation>
        <location evidence="4">Endomembrane system</location>
        <topology evidence="4">Single-pass membrane protein</topology>
    </subcellularLocation>
</comment>
<accession>A0A1G7ZZ38</accession>
<evidence type="ECO:0000256" key="1">
    <source>
        <dbReference type="ARBA" id="ARBA00022692"/>
    </source>
</evidence>
<dbReference type="Pfam" id="PF04335">
    <property type="entry name" value="VirB8"/>
    <property type="match status" value="1"/>
</dbReference>
<proteinExistence type="predicted"/>
<dbReference type="OrthoDB" id="597581at2"/>
<evidence type="ECO:0000256" key="5">
    <source>
        <dbReference type="SAM" id="Phobius"/>
    </source>
</evidence>
<keyword evidence="2 5" id="KW-1133">Transmembrane helix</keyword>
<evidence type="ECO:0000256" key="3">
    <source>
        <dbReference type="ARBA" id="ARBA00023136"/>
    </source>
</evidence>
<reference evidence="7 8" key="1">
    <citation type="submission" date="2016-10" db="EMBL/GenBank/DDBJ databases">
        <authorList>
            <person name="de Groot N.N."/>
        </authorList>
    </citation>
    <scope>NUCLEOTIDE SEQUENCE [LARGE SCALE GENOMIC DNA]</scope>
    <source>
        <strain evidence="7 8">CGMCC 1.10267</strain>
    </source>
</reference>
<dbReference type="STRING" id="440168.SAMN04487974_12415"/>
<dbReference type="CDD" id="cd16425">
    <property type="entry name" value="TrbF"/>
    <property type="match status" value="1"/>
</dbReference>
<dbReference type="RefSeq" id="WP_090599576.1">
    <property type="nucleotide sequence ID" value="NZ_FNCS01000024.1"/>
</dbReference>